<organism evidence="2 4">
    <name type="scientific">Medicago truncatula</name>
    <name type="common">Barrel medic</name>
    <name type="synonym">Medicago tribuloides</name>
    <dbReference type="NCBI Taxonomy" id="3880"/>
    <lineage>
        <taxon>Eukaryota</taxon>
        <taxon>Viridiplantae</taxon>
        <taxon>Streptophyta</taxon>
        <taxon>Embryophyta</taxon>
        <taxon>Tracheophyta</taxon>
        <taxon>Spermatophyta</taxon>
        <taxon>Magnoliopsida</taxon>
        <taxon>eudicotyledons</taxon>
        <taxon>Gunneridae</taxon>
        <taxon>Pentapetalae</taxon>
        <taxon>rosids</taxon>
        <taxon>fabids</taxon>
        <taxon>Fabales</taxon>
        <taxon>Fabaceae</taxon>
        <taxon>Papilionoideae</taxon>
        <taxon>50 kb inversion clade</taxon>
        <taxon>NPAAA clade</taxon>
        <taxon>Hologalegina</taxon>
        <taxon>IRL clade</taxon>
        <taxon>Trifolieae</taxon>
        <taxon>Medicago</taxon>
    </lineage>
</organism>
<dbReference type="EnsemblPlants" id="KEH37890">
    <property type="protein sequence ID" value="KEH37890"/>
    <property type="gene ID" value="MTR_2g450680"/>
</dbReference>
<dbReference type="EMBL" id="CM001218">
    <property type="protein sequence ID" value="KEH37890.1"/>
    <property type="molecule type" value="Genomic_DNA"/>
</dbReference>
<reference evidence="2 4" key="1">
    <citation type="journal article" date="2011" name="Nature">
        <title>The Medicago genome provides insight into the evolution of rhizobial symbioses.</title>
        <authorList>
            <person name="Young N.D."/>
            <person name="Debelle F."/>
            <person name="Oldroyd G.E."/>
            <person name="Geurts R."/>
            <person name="Cannon S.B."/>
            <person name="Udvardi M.K."/>
            <person name="Benedito V.A."/>
            <person name="Mayer K.F."/>
            <person name="Gouzy J."/>
            <person name="Schoof H."/>
            <person name="Van de Peer Y."/>
            <person name="Proost S."/>
            <person name="Cook D.R."/>
            <person name="Meyers B.C."/>
            <person name="Spannagl M."/>
            <person name="Cheung F."/>
            <person name="De Mita S."/>
            <person name="Krishnakumar V."/>
            <person name="Gundlach H."/>
            <person name="Zhou S."/>
            <person name="Mudge J."/>
            <person name="Bharti A.K."/>
            <person name="Murray J.D."/>
            <person name="Naoumkina M.A."/>
            <person name="Rosen B."/>
            <person name="Silverstein K.A."/>
            <person name="Tang H."/>
            <person name="Rombauts S."/>
            <person name="Zhao P.X."/>
            <person name="Zhou P."/>
            <person name="Barbe V."/>
            <person name="Bardou P."/>
            <person name="Bechner M."/>
            <person name="Bellec A."/>
            <person name="Berger A."/>
            <person name="Berges H."/>
            <person name="Bidwell S."/>
            <person name="Bisseling T."/>
            <person name="Choisne N."/>
            <person name="Couloux A."/>
            <person name="Denny R."/>
            <person name="Deshpande S."/>
            <person name="Dai X."/>
            <person name="Doyle J.J."/>
            <person name="Dudez A.M."/>
            <person name="Farmer A.D."/>
            <person name="Fouteau S."/>
            <person name="Franken C."/>
            <person name="Gibelin C."/>
            <person name="Gish J."/>
            <person name="Goldstein S."/>
            <person name="Gonzalez A.J."/>
            <person name="Green P.J."/>
            <person name="Hallab A."/>
            <person name="Hartog M."/>
            <person name="Hua A."/>
            <person name="Humphray S.J."/>
            <person name="Jeong D.H."/>
            <person name="Jing Y."/>
            <person name="Jocker A."/>
            <person name="Kenton S.M."/>
            <person name="Kim D.J."/>
            <person name="Klee K."/>
            <person name="Lai H."/>
            <person name="Lang C."/>
            <person name="Lin S."/>
            <person name="Macmil S.L."/>
            <person name="Magdelenat G."/>
            <person name="Matthews L."/>
            <person name="McCorrison J."/>
            <person name="Monaghan E.L."/>
            <person name="Mun J.H."/>
            <person name="Najar F.Z."/>
            <person name="Nicholson C."/>
            <person name="Noirot C."/>
            <person name="O'Bleness M."/>
            <person name="Paule C.R."/>
            <person name="Poulain J."/>
            <person name="Prion F."/>
            <person name="Qin B."/>
            <person name="Qu C."/>
            <person name="Retzel E.F."/>
            <person name="Riddle C."/>
            <person name="Sallet E."/>
            <person name="Samain S."/>
            <person name="Samson N."/>
            <person name="Sanders I."/>
            <person name="Saurat O."/>
            <person name="Scarpelli C."/>
            <person name="Schiex T."/>
            <person name="Segurens B."/>
            <person name="Severin A.J."/>
            <person name="Sherrier D.J."/>
            <person name="Shi R."/>
            <person name="Sims S."/>
            <person name="Singer S.R."/>
            <person name="Sinharoy S."/>
            <person name="Sterck L."/>
            <person name="Viollet A."/>
            <person name="Wang B.B."/>
            <person name="Wang K."/>
            <person name="Wang M."/>
            <person name="Wang X."/>
            <person name="Warfsmann J."/>
            <person name="Weissenbach J."/>
            <person name="White D.D."/>
            <person name="White J.D."/>
            <person name="Wiley G.B."/>
            <person name="Wincker P."/>
            <person name="Xing Y."/>
            <person name="Yang L."/>
            <person name="Yao Z."/>
            <person name="Ying F."/>
            <person name="Zhai J."/>
            <person name="Zhou L."/>
            <person name="Zuber A."/>
            <person name="Denarie J."/>
            <person name="Dixon R.A."/>
            <person name="May G.D."/>
            <person name="Schwartz D.C."/>
            <person name="Rogers J."/>
            <person name="Quetier F."/>
            <person name="Town C.D."/>
            <person name="Roe B.A."/>
        </authorList>
    </citation>
    <scope>NUCLEOTIDE SEQUENCE [LARGE SCALE GENOMIC DNA]</scope>
    <source>
        <strain evidence="2">A17</strain>
        <strain evidence="3 4">cv. Jemalong A17</strain>
    </source>
</reference>
<reference evidence="2 4" key="2">
    <citation type="journal article" date="2014" name="BMC Genomics">
        <title>An improved genome release (version Mt4.0) for the model legume Medicago truncatula.</title>
        <authorList>
            <person name="Tang H."/>
            <person name="Krishnakumar V."/>
            <person name="Bidwell S."/>
            <person name="Rosen B."/>
            <person name="Chan A."/>
            <person name="Zhou S."/>
            <person name="Gentzbittel L."/>
            <person name="Childs K.L."/>
            <person name="Yandell M."/>
            <person name="Gundlach H."/>
            <person name="Mayer K.F."/>
            <person name="Schwartz D.C."/>
            <person name="Town C.D."/>
        </authorList>
    </citation>
    <scope>GENOME REANNOTATION</scope>
    <source>
        <strain evidence="2">A17</strain>
        <strain evidence="3 4">cv. Jemalong A17</strain>
    </source>
</reference>
<gene>
    <name evidence="2" type="ordered locus">MTR_2g450680</name>
</gene>
<feature type="compositionally biased region" description="Basic residues" evidence="1">
    <location>
        <begin position="21"/>
        <end position="36"/>
    </location>
</feature>
<name>A0A072VIE4_MEDTR</name>
<sequence length="84" mass="9952">MRFHVKALCRLPHMNPSRSNPSRHPHRETRTTKHSKIHVVKPGYSYRPLWLCHTPIFDLRKLSCEDVVEEIEERKQEPTPPACD</sequence>
<evidence type="ECO:0000313" key="4">
    <source>
        <dbReference type="Proteomes" id="UP000002051"/>
    </source>
</evidence>
<dbReference type="HOGENOM" id="CLU_2530861_0_0_1"/>
<protein>
    <submittedName>
        <fullName evidence="2 3">Uncharacterized protein</fullName>
    </submittedName>
</protein>
<proteinExistence type="predicted"/>
<dbReference type="AlphaFoldDB" id="A0A072VIE4"/>
<evidence type="ECO:0000313" key="2">
    <source>
        <dbReference type="EMBL" id="KEH37890.1"/>
    </source>
</evidence>
<keyword evidence="4" id="KW-1185">Reference proteome</keyword>
<dbReference type="Proteomes" id="UP000002051">
    <property type="component" value="Chromosome 2"/>
</dbReference>
<evidence type="ECO:0000313" key="3">
    <source>
        <dbReference type="EnsemblPlants" id="KEH37890"/>
    </source>
</evidence>
<evidence type="ECO:0000256" key="1">
    <source>
        <dbReference type="SAM" id="MobiDB-lite"/>
    </source>
</evidence>
<accession>A0A072VIE4</accession>
<reference evidence="3" key="3">
    <citation type="submission" date="2015-04" db="UniProtKB">
        <authorList>
            <consortium name="EnsemblPlants"/>
        </authorList>
    </citation>
    <scope>IDENTIFICATION</scope>
    <source>
        <strain evidence="3">cv. Jemalong A17</strain>
    </source>
</reference>
<feature type="region of interest" description="Disordered" evidence="1">
    <location>
        <begin position="12"/>
        <end position="36"/>
    </location>
</feature>